<evidence type="ECO:0000256" key="1">
    <source>
        <dbReference type="SAM" id="MobiDB-lite"/>
    </source>
</evidence>
<name>R7WRL4_9NOCA</name>
<evidence type="ECO:0000313" key="3">
    <source>
        <dbReference type="Proteomes" id="UP000013525"/>
    </source>
</evidence>
<keyword evidence="3" id="KW-1185">Reference proteome</keyword>
<feature type="compositionally biased region" description="Basic residues" evidence="1">
    <location>
        <begin position="16"/>
        <end position="25"/>
    </location>
</feature>
<proteinExistence type="predicted"/>
<feature type="region of interest" description="Disordered" evidence="1">
    <location>
        <begin position="1"/>
        <end position="31"/>
    </location>
</feature>
<accession>R7WRL4</accession>
<dbReference type="EMBL" id="APMY01000021">
    <property type="protein sequence ID" value="EOM77915.1"/>
    <property type="molecule type" value="Genomic_DNA"/>
</dbReference>
<dbReference type="Proteomes" id="UP000013525">
    <property type="component" value="Unassembled WGS sequence"/>
</dbReference>
<organism evidence="2 3">
    <name type="scientific">Rhodococcus rhodnii LMG 5362</name>
    <dbReference type="NCBI Taxonomy" id="1273125"/>
    <lineage>
        <taxon>Bacteria</taxon>
        <taxon>Bacillati</taxon>
        <taxon>Actinomycetota</taxon>
        <taxon>Actinomycetes</taxon>
        <taxon>Mycobacteriales</taxon>
        <taxon>Nocardiaceae</taxon>
        <taxon>Rhodococcus</taxon>
    </lineage>
</organism>
<gene>
    <name evidence="2" type="ORF">Rrhod_0724</name>
</gene>
<dbReference type="PATRIC" id="fig|1273125.3.peg.699"/>
<evidence type="ECO:0008006" key="4">
    <source>
        <dbReference type="Google" id="ProtNLM"/>
    </source>
</evidence>
<dbReference type="eggNOG" id="ENOG5031GIM">
    <property type="taxonomic scope" value="Bacteria"/>
</dbReference>
<sequence length="101" mass="10977">MAARQLRAVPADAKPPAKRAPRRKTVSQAAAGGDRRELLIALRTRVAKAVENAETPARDLASLTRRLQDIAKEIDAIDLAKSEEHSAVANTDDEIWDPEAV</sequence>
<dbReference type="AlphaFoldDB" id="R7WRL4"/>
<protein>
    <recommendedName>
        <fullName evidence="4">Terminase small subunit</fullName>
    </recommendedName>
</protein>
<evidence type="ECO:0000313" key="2">
    <source>
        <dbReference type="EMBL" id="EOM77915.1"/>
    </source>
</evidence>
<comment type="caution">
    <text evidence="2">The sequence shown here is derived from an EMBL/GenBank/DDBJ whole genome shotgun (WGS) entry which is preliminary data.</text>
</comment>
<reference evidence="2 3" key="1">
    <citation type="journal article" date="2013" name="Genome Announc.">
        <title>Draft Genome Sequence of Rhodococcus rhodnii Strain LMG5362, a Symbiont of Rhodnius prolixus (Hemiptera, Reduviidae, Triatominae), the Principle Vector of Trypanosoma cruzi.</title>
        <authorList>
            <person name="Pachebat J.A."/>
            <person name="van Keulen G."/>
            <person name="Whitten M.M."/>
            <person name="Girdwood S."/>
            <person name="Del Sol R."/>
            <person name="Dyson P.J."/>
            <person name="Facey P.D."/>
        </authorList>
    </citation>
    <scope>NUCLEOTIDE SEQUENCE [LARGE SCALE GENOMIC DNA]</scope>
    <source>
        <strain evidence="2 3">LMG 5362</strain>
    </source>
</reference>
<dbReference type="RefSeq" id="WP_010836797.1">
    <property type="nucleotide sequence ID" value="NZ_APMY01000021.1"/>
</dbReference>